<dbReference type="Gene3D" id="3.40.605.10">
    <property type="entry name" value="Aldehyde Dehydrogenase, Chain A, domain 1"/>
    <property type="match status" value="1"/>
</dbReference>
<protein>
    <recommendedName>
        <fullName evidence="3">aldehyde dehydrogenase (NAD(+))</fullName>
        <ecNumber evidence="3">1.2.1.3</ecNumber>
    </recommendedName>
</protein>
<evidence type="ECO:0000256" key="1">
    <source>
        <dbReference type="ARBA" id="ARBA00009986"/>
    </source>
</evidence>
<dbReference type="InterPro" id="IPR016160">
    <property type="entry name" value="Ald_DH_CS_CYS"/>
</dbReference>
<dbReference type="PROSITE" id="PS00070">
    <property type="entry name" value="ALDEHYDE_DEHYDR_CYS"/>
    <property type="match status" value="1"/>
</dbReference>
<proteinExistence type="inferred from homology"/>
<dbReference type="CDD" id="cd07138">
    <property type="entry name" value="ALDH_CddD_SSP0762"/>
    <property type="match status" value="1"/>
</dbReference>
<comment type="catalytic activity">
    <reaction evidence="4">
        <text>an aldehyde + NAD(+) + H2O = a carboxylate + NADH + 2 H(+)</text>
        <dbReference type="Rhea" id="RHEA:16185"/>
        <dbReference type="ChEBI" id="CHEBI:15377"/>
        <dbReference type="ChEBI" id="CHEBI:15378"/>
        <dbReference type="ChEBI" id="CHEBI:17478"/>
        <dbReference type="ChEBI" id="CHEBI:29067"/>
        <dbReference type="ChEBI" id="CHEBI:57540"/>
        <dbReference type="ChEBI" id="CHEBI:57945"/>
        <dbReference type="EC" id="1.2.1.3"/>
    </reaction>
</comment>
<dbReference type="EC" id="1.2.1.3" evidence="3"/>
<evidence type="ECO:0000313" key="7">
    <source>
        <dbReference type="Proteomes" id="UP000183561"/>
    </source>
</evidence>
<dbReference type="FunFam" id="3.40.309.10:FF:000012">
    <property type="entry name" value="Betaine aldehyde dehydrogenase"/>
    <property type="match status" value="1"/>
</dbReference>
<evidence type="ECO:0000256" key="4">
    <source>
        <dbReference type="ARBA" id="ARBA00049194"/>
    </source>
</evidence>
<dbReference type="EMBL" id="FNSV01000005">
    <property type="protein sequence ID" value="SEC95133.1"/>
    <property type="molecule type" value="Genomic_DNA"/>
</dbReference>
<dbReference type="PANTHER" id="PTHR42804:SF1">
    <property type="entry name" value="ALDEHYDE DEHYDROGENASE-RELATED"/>
    <property type="match status" value="1"/>
</dbReference>
<reference evidence="7" key="1">
    <citation type="submission" date="2016-10" db="EMBL/GenBank/DDBJ databases">
        <authorList>
            <person name="Varghese N."/>
            <person name="Submissions S."/>
        </authorList>
    </citation>
    <scope>NUCLEOTIDE SEQUENCE [LARGE SCALE GENOMIC DNA]</scope>
    <source>
        <strain evidence="7">DSM 44498</strain>
    </source>
</reference>
<dbReference type="GO" id="GO:0004029">
    <property type="term" value="F:aldehyde dehydrogenase (NAD+) activity"/>
    <property type="evidence" value="ECO:0007669"/>
    <property type="project" value="UniProtKB-EC"/>
</dbReference>
<accession>A0A1H4WP62</accession>
<comment type="similarity">
    <text evidence="1">Belongs to the aldehyde dehydrogenase family.</text>
</comment>
<gene>
    <name evidence="6" type="ORF">SAMN04490239_6118</name>
</gene>
<dbReference type="Pfam" id="PF00171">
    <property type="entry name" value="Aldedh"/>
    <property type="match status" value="1"/>
</dbReference>
<dbReference type="Proteomes" id="UP000183561">
    <property type="component" value="Unassembled WGS sequence"/>
</dbReference>
<sequence>MQNTRKFYIDGEWVEPIGTDTLDVVNPATEMAITTIALGDEKDVDRAVTAARTAFDSYASTTRADRIELLSRVIEVYGRRMNDLATTITQEMGAPAGLAATAQAPCGMAHLAAALDALRRFEFEEKIGTTTVVHEPVGVCAFITPWNWPVNQIAAKVAPALAAGCTMVLKPSEIAPLNAIIFAEILHEAGVPAGVFNLVHGDGPTVGAALSRHPDVDMVSFTGSTRAGVEVARNAAPTVKRVAQELGGKSANIVLVDADFDEVITRDVMGVVVNAGQSCNAGSRILVPSDRMDEACAIAKAAAEKIVVGPPDADGTTVGPLVSQAQFDKVQRLIQTGIDEGGTLVAGGVGRPAGLSAGYFVRPTVFANVTNDMTIAREEIFGPVMMLIGYEDEADAIRIANDTTYGLSGMVSSRDPQRARNVARKLRTGMVHLNGAPLAFDAPFGGYKQSGNGREFGKFGLAEYLEAKAIFGDNEN</sequence>
<dbReference type="FunFam" id="3.40.605.10:FF:000007">
    <property type="entry name" value="NAD/NADP-dependent betaine aldehyde dehydrogenase"/>
    <property type="match status" value="1"/>
</dbReference>
<evidence type="ECO:0000259" key="5">
    <source>
        <dbReference type="Pfam" id="PF00171"/>
    </source>
</evidence>
<dbReference type="InterPro" id="IPR015590">
    <property type="entry name" value="Aldehyde_DH_dom"/>
</dbReference>
<evidence type="ECO:0000256" key="2">
    <source>
        <dbReference type="ARBA" id="ARBA00023002"/>
    </source>
</evidence>
<dbReference type="RefSeq" id="WP_072944329.1">
    <property type="nucleotide sequence ID" value="NZ_CP070609.1"/>
</dbReference>
<dbReference type="OrthoDB" id="6882680at2"/>
<dbReference type="PANTHER" id="PTHR42804">
    <property type="entry name" value="ALDEHYDE DEHYDROGENASE"/>
    <property type="match status" value="1"/>
</dbReference>
<organism evidence="6 7">
    <name type="scientific">Rhodococcus koreensis</name>
    <dbReference type="NCBI Taxonomy" id="99653"/>
    <lineage>
        <taxon>Bacteria</taxon>
        <taxon>Bacillati</taxon>
        <taxon>Actinomycetota</taxon>
        <taxon>Actinomycetes</taxon>
        <taxon>Mycobacteriales</taxon>
        <taxon>Nocardiaceae</taxon>
        <taxon>Rhodococcus</taxon>
    </lineage>
</organism>
<name>A0A1H4WP62_9NOCA</name>
<evidence type="ECO:0000313" key="6">
    <source>
        <dbReference type="EMBL" id="SEC95133.1"/>
    </source>
</evidence>
<keyword evidence="2" id="KW-0560">Oxidoreductase</keyword>
<dbReference type="AlphaFoldDB" id="A0A1H4WP62"/>
<dbReference type="SUPFAM" id="SSF53720">
    <property type="entry name" value="ALDH-like"/>
    <property type="match status" value="1"/>
</dbReference>
<dbReference type="InterPro" id="IPR016162">
    <property type="entry name" value="Ald_DH_N"/>
</dbReference>
<evidence type="ECO:0000256" key="3">
    <source>
        <dbReference type="ARBA" id="ARBA00024226"/>
    </source>
</evidence>
<keyword evidence="7" id="KW-1185">Reference proteome</keyword>
<dbReference type="InterPro" id="IPR016161">
    <property type="entry name" value="Ald_DH/histidinol_DH"/>
</dbReference>
<dbReference type="Gene3D" id="3.40.309.10">
    <property type="entry name" value="Aldehyde Dehydrogenase, Chain A, domain 2"/>
    <property type="match status" value="1"/>
</dbReference>
<dbReference type="InterPro" id="IPR016163">
    <property type="entry name" value="Ald_DH_C"/>
</dbReference>
<feature type="domain" description="Aldehyde dehydrogenase" evidence="5">
    <location>
        <begin position="13"/>
        <end position="470"/>
    </location>
</feature>